<evidence type="ECO:0000256" key="9">
    <source>
        <dbReference type="ARBA" id="ARBA00029447"/>
    </source>
</evidence>
<keyword evidence="4" id="KW-0997">Cell inner membrane</keyword>
<dbReference type="PROSITE" id="PS50885">
    <property type="entry name" value="HAMP"/>
    <property type="match status" value="1"/>
</dbReference>
<dbReference type="GO" id="GO:0006935">
    <property type="term" value="P:chemotaxis"/>
    <property type="evidence" value="ECO:0007669"/>
    <property type="project" value="UniProtKB-KW"/>
</dbReference>
<dbReference type="InterPro" id="IPR033479">
    <property type="entry name" value="dCache_1"/>
</dbReference>
<dbReference type="Pfam" id="PF00015">
    <property type="entry name" value="MCPsignal"/>
    <property type="match status" value="1"/>
</dbReference>
<dbReference type="SMART" id="SM00283">
    <property type="entry name" value="MA"/>
    <property type="match status" value="1"/>
</dbReference>
<keyword evidence="7 11" id="KW-0472">Membrane</keyword>
<dbReference type="Pfam" id="PF02743">
    <property type="entry name" value="dCache_1"/>
    <property type="match status" value="1"/>
</dbReference>
<evidence type="ECO:0000256" key="1">
    <source>
        <dbReference type="ARBA" id="ARBA00004429"/>
    </source>
</evidence>
<evidence type="ECO:0000256" key="6">
    <source>
        <dbReference type="ARBA" id="ARBA00022989"/>
    </source>
</evidence>
<proteinExistence type="inferred from homology"/>
<dbReference type="InterPro" id="IPR004089">
    <property type="entry name" value="MCPsignal_dom"/>
</dbReference>
<dbReference type="PANTHER" id="PTHR32089">
    <property type="entry name" value="METHYL-ACCEPTING CHEMOTAXIS PROTEIN MCPB"/>
    <property type="match status" value="1"/>
</dbReference>
<dbReference type="Gene3D" id="1.10.287.950">
    <property type="entry name" value="Methyl-accepting chemotaxis protein"/>
    <property type="match status" value="1"/>
</dbReference>
<dbReference type="InterPro" id="IPR000727">
    <property type="entry name" value="T_SNARE_dom"/>
</dbReference>
<feature type="domain" description="T-SNARE coiled-coil homology" evidence="13">
    <location>
        <begin position="564"/>
        <end position="626"/>
    </location>
</feature>
<evidence type="ECO:0000313" key="16">
    <source>
        <dbReference type="Proteomes" id="UP000507962"/>
    </source>
</evidence>
<accession>A0A4U8YNT1</accession>
<dbReference type="CDD" id="cd11386">
    <property type="entry name" value="MCP_signal"/>
    <property type="match status" value="1"/>
</dbReference>
<evidence type="ECO:0000256" key="2">
    <source>
        <dbReference type="ARBA" id="ARBA00022475"/>
    </source>
</evidence>
<dbReference type="SUPFAM" id="SSF58104">
    <property type="entry name" value="Methyl-accepting chemotaxis protein (MCP) signaling domain"/>
    <property type="match status" value="1"/>
</dbReference>
<comment type="subcellular location">
    <subcellularLocation>
        <location evidence="1">Cell inner membrane</location>
        <topology evidence="1">Multi-pass membrane protein</topology>
    </subcellularLocation>
</comment>
<dbReference type="PANTHER" id="PTHR32089:SF112">
    <property type="entry name" value="LYSOZYME-LIKE PROTEIN-RELATED"/>
    <property type="match status" value="1"/>
</dbReference>
<keyword evidence="5 11" id="KW-0812">Transmembrane</keyword>
<protein>
    <submittedName>
        <fullName evidence="15">Double cache domain 1</fullName>
    </submittedName>
</protein>
<dbReference type="PROSITE" id="PS50192">
    <property type="entry name" value="T_SNARE"/>
    <property type="match status" value="1"/>
</dbReference>
<keyword evidence="16" id="KW-1185">Reference proteome</keyword>
<name>A0A4U8YNT1_9BACT</name>
<evidence type="ECO:0000313" key="15">
    <source>
        <dbReference type="EMBL" id="VFQ43312.1"/>
    </source>
</evidence>
<dbReference type="SMART" id="SM00304">
    <property type="entry name" value="HAMP"/>
    <property type="match status" value="1"/>
</dbReference>
<dbReference type="CDD" id="cd12912">
    <property type="entry name" value="PDC2_MCP_like"/>
    <property type="match status" value="1"/>
</dbReference>
<feature type="domain" description="Methyl-accepting transducer" evidence="12">
    <location>
        <begin position="412"/>
        <end position="641"/>
    </location>
</feature>
<dbReference type="PROSITE" id="PS50111">
    <property type="entry name" value="CHEMOTAXIS_TRANSDUC_2"/>
    <property type="match status" value="1"/>
</dbReference>
<dbReference type="GO" id="GO:0005886">
    <property type="term" value="C:plasma membrane"/>
    <property type="evidence" value="ECO:0007669"/>
    <property type="project" value="UniProtKB-SubCell"/>
</dbReference>
<gene>
    <name evidence="15" type="ORF">MSL71_9400</name>
</gene>
<dbReference type="GO" id="GO:0007165">
    <property type="term" value="P:signal transduction"/>
    <property type="evidence" value="ECO:0007669"/>
    <property type="project" value="UniProtKB-KW"/>
</dbReference>
<comment type="similarity">
    <text evidence="9">Belongs to the methyl-accepting chemotaxis (MCP) protein family.</text>
</comment>
<dbReference type="Gene3D" id="3.30.450.20">
    <property type="entry name" value="PAS domain"/>
    <property type="match status" value="2"/>
</dbReference>
<evidence type="ECO:0000256" key="7">
    <source>
        <dbReference type="ARBA" id="ARBA00023136"/>
    </source>
</evidence>
<dbReference type="EMBL" id="CAADHO010000001">
    <property type="protein sequence ID" value="VFQ43312.1"/>
    <property type="molecule type" value="Genomic_DNA"/>
</dbReference>
<evidence type="ECO:0000259" key="12">
    <source>
        <dbReference type="PROSITE" id="PS50111"/>
    </source>
</evidence>
<keyword evidence="6 11" id="KW-1133">Transmembrane helix</keyword>
<dbReference type="Pfam" id="PF00672">
    <property type="entry name" value="HAMP"/>
    <property type="match status" value="1"/>
</dbReference>
<dbReference type="AlphaFoldDB" id="A0A4U8YNT1"/>
<evidence type="ECO:0000259" key="14">
    <source>
        <dbReference type="PROSITE" id="PS50885"/>
    </source>
</evidence>
<dbReference type="Gene3D" id="1.10.8.500">
    <property type="entry name" value="HAMP domain in histidine kinase"/>
    <property type="match status" value="1"/>
</dbReference>
<evidence type="ECO:0000256" key="4">
    <source>
        <dbReference type="ARBA" id="ARBA00022519"/>
    </source>
</evidence>
<evidence type="ECO:0000256" key="11">
    <source>
        <dbReference type="SAM" id="Phobius"/>
    </source>
</evidence>
<keyword evidence="3" id="KW-0145">Chemotaxis</keyword>
<feature type="transmembrane region" description="Helical" evidence="11">
    <location>
        <begin position="308"/>
        <end position="334"/>
    </location>
</feature>
<reference evidence="15 16" key="1">
    <citation type="submission" date="2019-03" db="EMBL/GenBank/DDBJ databases">
        <authorList>
            <person name="Nijsse B."/>
        </authorList>
    </citation>
    <scope>NUCLEOTIDE SEQUENCE [LARGE SCALE GENOMIC DNA]</scope>
    <source>
        <strain evidence="15">Desulfoluna butyratoxydans MSL71</strain>
    </source>
</reference>
<sequence>MKEFFLSYLTIKTKLIAAFSLVALIPVAVICAVTVVEVNTISEANFVDSTTRELKQLDNAMVQFADMVKTSAAYVAARPELKGADNSVLSYLPGVPAHSADPEKEGPVNAAIYRVLIGVQASNDAFFEIFFGTRWGGFVSSNKGALPPGYDPRKRDWYQVAVEKGAPSVTSAYRSVTGGSDQSGVISVVAPAFDPAGTLVGAMGIDVPLKNLTKMVLDIKIGKRGFVLLAQGDGTILANPKAPETNFKKMSELDHPVFQTLHRMSEGRVELEEDGVAYYACVYTSPELGWKYVGVIEKEEVMASGNKMVLAVVAIGGVLLALFVGVAFLIANAITRPINRTSEMLRDIAEGEGDLTRRLEVASKDELGVLATWFNAFVEKVHTIIRELSLHAEKVTGAGVELSGLSDEMSGGASEMNELAGGVTRSAEEMSSVMVNVAASSEQTATNVNTVAAATEEMRATIAEIAERSEKARGVTSDMVDQAHGARANMDALGQAATEIGKVTETITEISEQTNLLALNATIEAARAGDAGKGFAVVAGEIKALAAQTAEATGEIRSRINGVQSSSVQSVEGINRISTVIEEVSELVAAIAAAVEEQSVSTGEIAENLAQASAGLQEVNSQVARSSGVAEEIARDMGAVSRSAHQLTGGSSTVRDRSEDLSRLAGGLNSVVGQFKV</sequence>
<keyword evidence="2" id="KW-1003">Cell membrane</keyword>
<dbReference type="CDD" id="cd12913">
    <property type="entry name" value="PDC1_MCP_like"/>
    <property type="match status" value="1"/>
</dbReference>
<evidence type="ECO:0000256" key="8">
    <source>
        <dbReference type="ARBA" id="ARBA00023224"/>
    </source>
</evidence>
<organism evidence="15 16">
    <name type="scientific">Desulfoluna butyratoxydans</name>
    <dbReference type="NCBI Taxonomy" id="231438"/>
    <lineage>
        <taxon>Bacteria</taxon>
        <taxon>Pseudomonadati</taxon>
        <taxon>Thermodesulfobacteriota</taxon>
        <taxon>Desulfobacteria</taxon>
        <taxon>Desulfobacterales</taxon>
        <taxon>Desulfolunaceae</taxon>
        <taxon>Desulfoluna</taxon>
    </lineage>
</organism>
<keyword evidence="8 10" id="KW-0807">Transducer</keyword>
<evidence type="ECO:0000256" key="5">
    <source>
        <dbReference type="ARBA" id="ARBA00022692"/>
    </source>
</evidence>
<dbReference type="InterPro" id="IPR003660">
    <property type="entry name" value="HAMP_dom"/>
</dbReference>
<dbReference type="Proteomes" id="UP000507962">
    <property type="component" value="Unassembled WGS sequence"/>
</dbReference>
<feature type="domain" description="HAMP" evidence="14">
    <location>
        <begin position="332"/>
        <end position="386"/>
    </location>
</feature>
<dbReference type="CDD" id="cd06225">
    <property type="entry name" value="HAMP"/>
    <property type="match status" value="1"/>
</dbReference>
<evidence type="ECO:0000256" key="10">
    <source>
        <dbReference type="PROSITE-ProRule" id="PRU00284"/>
    </source>
</evidence>
<evidence type="ECO:0000259" key="13">
    <source>
        <dbReference type="PROSITE" id="PS50192"/>
    </source>
</evidence>
<evidence type="ECO:0000256" key="3">
    <source>
        <dbReference type="ARBA" id="ARBA00022500"/>
    </source>
</evidence>